<dbReference type="GO" id="GO:0043529">
    <property type="term" value="C:GET complex"/>
    <property type="evidence" value="ECO:0007669"/>
    <property type="project" value="TreeGrafter"/>
</dbReference>
<keyword evidence="4" id="KW-0812">Transmembrane</keyword>
<evidence type="ECO:0000256" key="3">
    <source>
        <dbReference type="ARBA" id="ARBA00022448"/>
    </source>
</evidence>
<evidence type="ECO:0000256" key="8">
    <source>
        <dbReference type="SAM" id="MobiDB-lite"/>
    </source>
</evidence>
<keyword evidence="9" id="KW-0732">Signal</keyword>
<dbReference type="InterPro" id="IPR029012">
    <property type="entry name" value="Helix_hairpin_bin_sf"/>
</dbReference>
<keyword evidence="3" id="KW-0813">Transport</keyword>
<dbReference type="GO" id="GO:0043495">
    <property type="term" value="F:protein-membrane adaptor activity"/>
    <property type="evidence" value="ECO:0007669"/>
    <property type="project" value="TreeGrafter"/>
</dbReference>
<evidence type="ECO:0000313" key="11">
    <source>
        <dbReference type="Proteomes" id="UP000011668"/>
    </source>
</evidence>
<evidence type="ECO:0000256" key="6">
    <source>
        <dbReference type="ARBA" id="ARBA00022989"/>
    </source>
</evidence>
<keyword evidence="6" id="KW-1133">Transmembrane helix</keyword>
<dbReference type="Pfam" id="PF04420">
    <property type="entry name" value="CHD5"/>
    <property type="match status" value="1"/>
</dbReference>
<dbReference type="GO" id="GO:0071816">
    <property type="term" value="P:tail-anchored membrane protein insertion into ER membrane"/>
    <property type="evidence" value="ECO:0007669"/>
    <property type="project" value="InterPro"/>
</dbReference>
<proteinExistence type="inferred from homology"/>
<keyword evidence="5" id="KW-0256">Endoplasmic reticulum</keyword>
<dbReference type="STRING" id="983506.L8WGP9"/>
<evidence type="ECO:0000256" key="7">
    <source>
        <dbReference type="ARBA" id="ARBA00023136"/>
    </source>
</evidence>
<evidence type="ECO:0000256" key="4">
    <source>
        <dbReference type="ARBA" id="ARBA00022692"/>
    </source>
</evidence>
<keyword evidence="7" id="KW-0472">Membrane</keyword>
<reference evidence="10 11" key="1">
    <citation type="journal article" date="2013" name="Nat. Commun.">
        <title>The evolution and pathogenic mechanisms of the rice sheath blight pathogen.</title>
        <authorList>
            <person name="Zheng A."/>
            <person name="Lin R."/>
            <person name="Xu L."/>
            <person name="Qin P."/>
            <person name="Tang C."/>
            <person name="Ai P."/>
            <person name="Zhang D."/>
            <person name="Liu Y."/>
            <person name="Sun Z."/>
            <person name="Feng H."/>
            <person name="Wang Y."/>
            <person name="Chen Y."/>
            <person name="Liang X."/>
            <person name="Fu R."/>
            <person name="Li Q."/>
            <person name="Zhang J."/>
            <person name="Yu X."/>
            <person name="Xie Z."/>
            <person name="Ding L."/>
            <person name="Guan P."/>
            <person name="Tang J."/>
            <person name="Liang Y."/>
            <person name="Wang S."/>
            <person name="Deng Q."/>
            <person name="Li S."/>
            <person name="Zhu J."/>
            <person name="Wang L."/>
            <person name="Liu H."/>
            <person name="Li P."/>
        </authorList>
    </citation>
    <scope>NUCLEOTIDE SEQUENCE [LARGE SCALE GENOMIC DNA]</scope>
    <source>
        <strain evidence="11">AG-1 IA</strain>
    </source>
</reference>
<name>L8WGP9_THACA</name>
<evidence type="ECO:0000256" key="2">
    <source>
        <dbReference type="ARBA" id="ARBA00010799"/>
    </source>
</evidence>
<dbReference type="Gene3D" id="1.10.287.660">
    <property type="entry name" value="Helix hairpin bin"/>
    <property type="match status" value="1"/>
</dbReference>
<dbReference type="GO" id="GO:0005789">
    <property type="term" value="C:endoplasmic reticulum membrane"/>
    <property type="evidence" value="ECO:0007669"/>
    <property type="project" value="UniProtKB-SubCell"/>
</dbReference>
<protein>
    <submittedName>
        <fullName evidence="10">CHD5 domain-containing protein</fullName>
    </submittedName>
</protein>
<gene>
    <name evidence="10" type="ORF">AG1IA_08836</name>
</gene>
<dbReference type="OrthoDB" id="3229878at2759"/>
<dbReference type="PANTHER" id="PTHR42650">
    <property type="entry name" value="TAIL-ANCHORED PROTEIN INSERTION RECEPTOR WRB"/>
    <property type="match status" value="1"/>
</dbReference>
<comment type="caution">
    <text evidence="10">The sequence shown here is derived from an EMBL/GenBank/DDBJ whole genome shotgun (WGS) entry which is preliminary data.</text>
</comment>
<sequence>MSILLTIFVLVFLTELVRWIGKSVLLELVGYKCKLYPVYTRIFLKSTVDRQRTLRADVLAAKRDLLQTSSQDQFAKWAKLRRRVDRGLAELDTIIDSTLASARTSFSVKFSTVLWVCTTGAQFFIGWWYGRSAVFYLPPGWMGPATWWLSLPFAPRAAVFGRWPVSVFLELLNDLYEMHLSNTKILPSLSKITIRHPPHPRPRHAPKNHPHLLTTHLETTHLQMKNLQVQHPQGTGIGQNLEHGWLRGRAHAQRSRCILVGGAIAKIRVKPWARGWHYMRSGYLDLFKTYLGNHDHGEQAFFLDRSTTMGTRGFLAYRHKGASFEHDRYFRTHNLCSQGNIIVYTSTMTLIQACMRDTGGGAEWIDKITKALEDKEKRIRLLTDNPFPFKDEDNSDEETGRDEASKDRSILGDSDRSWTLGAAFIEWTYVFDFDDRVFTVNGAVNFRFDNMPPRKRRPHGFSLTDYLESFVRVKIPEKHIKILKPWPPPRFDTIQAESQYRQLEPRTVPLSEWGCPSWDILTTSQHLASSLVKTLVHDYSDELALAHYPSVWHKIGLFCWQVANAAAPSHLICPPLDATPKSSSLYVRADLVKHTGTTDPKVVQAHIGGKGTLGCYCWFRGCLVTFCPRLNEPVYMAHHVCQMVENLRKKGRTSGIGIIMSGWHVIAVAVDGPTVRQSPVLDLHDGDQLGEGVLMLMHLLSPTLTVAKTPWASESLDRQSVATFRLPHDVLQQIIHLTDWDTYVSLSFVSRYFRSVYLAYPRVGDSILLGYESGTNSEPVFKVKTNGSPCSTLARLVRIESNVDNRLPLWRYNSKCYMNCVLRPGLAGTFQYLQSGTGLSDNTIAAKEKNFFGHGVPRALFKDVVGGDKYPEMRIQAVNGVWKMVGMSKTGISKGRLLREPMLSQNWSERMTGFDPEDLRELSEVEGGWYLSE</sequence>
<comment type="subcellular location">
    <subcellularLocation>
        <location evidence="1">Endoplasmic reticulum membrane</location>
        <topology evidence="1">Multi-pass membrane protein</topology>
    </subcellularLocation>
</comment>
<dbReference type="AlphaFoldDB" id="L8WGP9"/>
<dbReference type="HOGENOM" id="CLU_313782_0_0_1"/>
<evidence type="ECO:0000313" key="10">
    <source>
        <dbReference type="EMBL" id="ELU37125.1"/>
    </source>
</evidence>
<feature type="signal peptide" evidence="9">
    <location>
        <begin position="1"/>
        <end position="19"/>
    </location>
</feature>
<organism evidence="10 11">
    <name type="scientific">Thanatephorus cucumeris (strain AG1-IA)</name>
    <name type="common">Rice sheath blight fungus</name>
    <name type="synonym">Rhizoctonia solani</name>
    <dbReference type="NCBI Taxonomy" id="983506"/>
    <lineage>
        <taxon>Eukaryota</taxon>
        <taxon>Fungi</taxon>
        <taxon>Dikarya</taxon>
        <taxon>Basidiomycota</taxon>
        <taxon>Agaricomycotina</taxon>
        <taxon>Agaricomycetes</taxon>
        <taxon>Cantharellales</taxon>
        <taxon>Ceratobasidiaceae</taxon>
        <taxon>Rhizoctonia</taxon>
        <taxon>Rhizoctonia solani AG-1</taxon>
    </lineage>
</organism>
<feature type="region of interest" description="Disordered" evidence="8">
    <location>
        <begin position="386"/>
        <end position="409"/>
    </location>
</feature>
<evidence type="ECO:0000256" key="5">
    <source>
        <dbReference type="ARBA" id="ARBA00022824"/>
    </source>
</evidence>
<dbReference type="Proteomes" id="UP000011668">
    <property type="component" value="Unassembled WGS sequence"/>
</dbReference>
<evidence type="ECO:0000256" key="1">
    <source>
        <dbReference type="ARBA" id="ARBA00004477"/>
    </source>
</evidence>
<accession>L8WGP9</accession>
<evidence type="ECO:0000256" key="9">
    <source>
        <dbReference type="SAM" id="SignalP"/>
    </source>
</evidence>
<feature type="chain" id="PRO_5003996996" evidence="9">
    <location>
        <begin position="20"/>
        <end position="933"/>
    </location>
</feature>
<dbReference type="EMBL" id="AFRT01002852">
    <property type="protein sequence ID" value="ELU37125.1"/>
    <property type="molecule type" value="Genomic_DNA"/>
</dbReference>
<dbReference type="InterPro" id="IPR028945">
    <property type="entry name" value="Get1"/>
</dbReference>
<comment type="similarity">
    <text evidence="2">Belongs to the WRB/GET1 family.</text>
</comment>
<keyword evidence="11" id="KW-1185">Reference proteome</keyword>
<dbReference type="PANTHER" id="PTHR42650:SF1">
    <property type="entry name" value="GUIDED ENTRY OF TAIL-ANCHORED PROTEINS FACTOR 1"/>
    <property type="match status" value="1"/>
</dbReference>